<dbReference type="SUPFAM" id="SSF51695">
    <property type="entry name" value="PLC-like phosphodiesterases"/>
    <property type="match status" value="1"/>
</dbReference>
<dbReference type="EMBL" id="ARYJ01000013">
    <property type="protein sequence ID" value="KCZ86521.1"/>
    <property type="molecule type" value="Genomic_DNA"/>
</dbReference>
<dbReference type="PANTHER" id="PTHR46320:SF1">
    <property type="entry name" value="GLYCEROPHOSPHODIESTER PHOSPHODIESTERASE 1"/>
    <property type="match status" value="1"/>
</dbReference>
<name>A0A059F7H1_9PROT</name>
<dbReference type="PROSITE" id="PS51257">
    <property type="entry name" value="PROKAR_LIPOPROTEIN"/>
    <property type="match status" value="1"/>
</dbReference>
<proteinExistence type="predicted"/>
<dbReference type="GO" id="GO:0006644">
    <property type="term" value="P:phospholipid metabolic process"/>
    <property type="evidence" value="ECO:0007669"/>
    <property type="project" value="TreeGrafter"/>
</dbReference>
<dbReference type="InterPro" id="IPR030395">
    <property type="entry name" value="GP_PDE_dom"/>
</dbReference>
<evidence type="ECO:0000256" key="1">
    <source>
        <dbReference type="SAM" id="SignalP"/>
    </source>
</evidence>
<dbReference type="InterPro" id="IPR017946">
    <property type="entry name" value="PLC-like_Pdiesterase_TIM-brl"/>
</dbReference>
<dbReference type="AlphaFoldDB" id="A0A059F7H1"/>
<dbReference type="RefSeq" id="WP_051597765.1">
    <property type="nucleotide sequence ID" value="NZ_ARYJ01000013.1"/>
</dbReference>
<dbReference type="STRING" id="1280952.HJA_15254"/>
<gene>
    <name evidence="3" type="ORF">HJA_15254</name>
</gene>
<dbReference type="eggNOG" id="COG0584">
    <property type="taxonomic scope" value="Bacteria"/>
</dbReference>
<dbReference type="PATRIC" id="fig|1280952.3.peg.3053"/>
<organism evidence="3 4">
    <name type="scientific">Hyphomonas jannaschiana VP2</name>
    <dbReference type="NCBI Taxonomy" id="1280952"/>
    <lineage>
        <taxon>Bacteria</taxon>
        <taxon>Pseudomonadati</taxon>
        <taxon>Pseudomonadota</taxon>
        <taxon>Alphaproteobacteria</taxon>
        <taxon>Hyphomonadales</taxon>
        <taxon>Hyphomonadaceae</taxon>
        <taxon>Hyphomonas</taxon>
    </lineage>
</organism>
<dbReference type="PROSITE" id="PS51704">
    <property type="entry name" value="GP_PDE"/>
    <property type="match status" value="1"/>
</dbReference>
<evidence type="ECO:0000313" key="4">
    <source>
        <dbReference type="Proteomes" id="UP000024816"/>
    </source>
</evidence>
<dbReference type="Pfam" id="PF03009">
    <property type="entry name" value="GDPD"/>
    <property type="match status" value="1"/>
</dbReference>
<keyword evidence="1" id="KW-0732">Signal</keyword>
<dbReference type="PANTHER" id="PTHR46320">
    <property type="entry name" value="GLYCEROPHOSPHODIESTER PHOSPHODIESTERASE 1"/>
    <property type="match status" value="1"/>
</dbReference>
<dbReference type="Proteomes" id="UP000024816">
    <property type="component" value="Unassembled WGS sequence"/>
</dbReference>
<feature type="domain" description="GP-PDE" evidence="2">
    <location>
        <begin position="63"/>
        <end position="308"/>
    </location>
</feature>
<comment type="caution">
    <text evidence="3">The sequence shown here is derived from an EMBL/GenBank/DDBJ whole genome shotgun (WGS) entry which is preliminary data.</text>
</comment>
<sequence>MRKTGLTLRAVSAAALLAGCATAPPATADAPAAAEAISETFLLVADAGGMPVFFNCLRQQDAILISAHRGGPVPGYPENALETFQHTVSEIPALLEIDVQKSADGVMVLMHDDTLERTSTGEGEASHLTLAELQALTLKDNEGNATSFRIPTLDAVLDWSEGRAMFALDRKGTTTYEDLVNAVAEHDAFGRVMFATYSLDDAALVAGLSQKAMIVTPVEKLEDLQTLRVSGVNLANVLSWGGTEVPRPDFYAELEAKGVESAFATLGWWTGSWDSRIDMLNDDTLYRRITRGARLLATDRGREVAKVLPGLSAAKACTRG</sequence>
<dbReference type="GO" id="GO:0006580">
    <property type="term" value="P:ethanolamine metabolic process"/>
    <property type="evidence" value="ECO:0007669"/>
    <property type="project" value="TreeGrafter"/>
</dbReference>
<dbReference type="CDD" id="cd08566">
    <property type="entry name" value="GDPD_AtGDE_like"/>
    <property type="match status" value="1"/>
</dbReference>
<evidence type="ECO:0000259" key="2">
    <source>
        <dbReference type="PROSITE" id="PS51704"/>
    </source>
</evidence>
<dbReference type="GO" id="GO:0070291">
    <property type="term" value="P:N-acylethanolamine metabolic process"/>
    <property type="evidence" value="ECO:0007669"/>
    <property type="project" value="TreeGrafter"/>
</dbReference>
<dbReference type="GO" id="GO:0008889">
    <property type="term" value="F:glycerophosphodiester phosphodiesterase activity"/>
    <property type="evidence" value="ECO:0007669"/>
    <property type="project" value="TreeGrafter"/>
</dbReference>
<protein>
    <submittedName>
        <fullName evidence="3">Glycerophosphoryl diester phosphodiesterase</fullName>
    </submittedName>
</protein>
<keyword evidence="4" id="KW-1185">Reference proteome</keyword>
<feature type="signal peptide" evidence="1">
    <location>
        <begin position="1"/>
        <end position="28"/>
    </location>
</feature>
<feature type="chain" id="PRO_5001572599" evidence="1">
    <location>
        <begin position="29"/>
        <end position="320"/>
    </location>
</feature>
<accession>A0A059F7H1</accession>
<reference evidence="3 4" key="1">
    <citation type="journal article" date="2014" name="Antonie Van Leeuwenhoek">
        <title>Hyphomonas beringensis sp. nov. and Hyphomonas chukchiensis sp. nov., isolated from surface seawater of the Bering Sea and Chukchi Sea.</title>
        <authorList>
            <person name="Li C."/>
            <person name="Lai Q."/>
            <person name="Li G."/>
            <person name="Dong C."/>
            <person name="Wang J."/>
            <person name="Liao Y."/>
            <person name="Shao Z."/>
        </authorList>
    </citation>
    <scope>NUCLEOTIDE SEQUENCE [LARGE SCALE GENOMIC DNA]</scope>
    <source>
        <strain evidence="3 4">VP2</strain>
    </source>
</reference>
<evidence type="ECO:0000313" key="3">
    <source>
        <dbReference type="EMBL" id="KCZ86521.1"/>
    </source>
</evidence>
<dbReference type="Gene3D" id="3.20.20.190">
    <property type="entry name" value="Phosphatidylinositol (PI) phosphodiesterase"/>
    <property type="match status" value="1"/>
</dbReference>
<dbReference type="GO" id="GO:0005886">
    <property type="term" value="C:plasma membrane"/>
    <property type="evidence" value="ECO:0007669"/>
    <property type="project" value="TreeGrafter"/>
</dbReference>